<dbReference type="GO" id="GO:0002143">
    <property type="term" value="P:tRNA wobble position uridine thiolation"/>
    <property type="evidence" value="ECO:0007669"/>
    <property type="project" value="TreeGrafter"/>
</dbReference>
<dbReference type="AlphaFoldDB" id="A0A370DJJ2"/>
<keyword evidence="3" id="KW-0808">Transferase</keyword>
<comment type="caution">
    <text evidence="6">The sequence shown here is derived from an EMBL/GenBank/DDBJ whole genome shotgun (WGS) entry which is preliminary data.</text>
</comment>
<accession>A0A370DJJ2</accession>
<evidence type="ECO:0000256" key="4">
    <source>
        <dbReference type="PIRSR" id="PIRSR006223-50"/>
    </source>
</evidence>
<comment type="function">
    <text evidence="3">Part of a sulfur-relay system.</text>
</comment>
<evidence type="ECO:0000256" key="2">
    <source>
        <dbReference type="ARBA" id="ARBA00022490"/>
    </source>
</evidence>
<dbReference type="Proteomes" id="UP000254266">
    <property type="component" value="Unassembled WGS sequence"/>
</dbReference>
<dbReference type="GO" id="GO:0005737">
    <property type="term" value="C:cytoplasm"/>
    <property type="evidence" value="ECO:0007669"/>
    <property type="project" value="UniProtKB-SubCell"/>
</dbReference>
<name>A0A370DJJ2_9GAMM</name>
<sequence>MHFNDQFDFNGKSIKVYASGNLANLEDWNEALAVVLAKEEGIELIEEHWRVINFLRKFYFQYGVTPMVKVLIRHMTEELGKESANREHMYELFPGGPARQGSRIAGLPSPQGCIDG</sequence>
<dbReference type="SUPFAM" id="SSF69721">
    <property type="entry name" value="DsrC, the gamma subunit of dissimilatory sulfite reductase"/>
    <property type="match status" value="1"/>
</dbReference>
<evidence type="ECO:0000256" key="1">
    <source>
        <dbReference type="ARBA" id="ARBA00004496"/>
    </source>
</evidence>
<dbReference type="EC" id="2.8.1.-" evidence="3"/>
<keyword evidence="7" id="KW-1185">Reference proteome</keyword>
<dbReference type="GO" id="GO:0016740">
    <property type="term" value="F:transferase activity"/>
    <property type="evidence" value="ECO:0007669"/>
    <property type="project" value="UniProtKB-KW"/>
</dbReference>
<evidence type="ECO:0000256" key="3">
    <source>
        <dbReference type="PIRNR" id="PIRNR006223"/>
    </source>
</evidence>
<dbReference type="EMBL" id="QFXC01000007">
    <property type="protein sequence ID" value="RDH85051.1"/>
    <property type="molecule type" value="Genomic_DNA"/>
</dbReference>
<evidence type="ECO:0000313" key="7">
    <source>
        <dbReference type="Proteomes" id="UP000254266"/>
    </source>
</evidence>
<dbReference type="PANTHER" id="PTHR37010:SF1">
    <property type="entry name" value="SULFURTRANSFERASE TUSE"/>
    <property type="match status" value="1"/>
</dbReference>
<organism evidence="6 7">
    <name type="scientific">endosymbiont of Galathealinum brachiosum</name>
    <dbReference type="NCBI Taxonomy" id="2200906"/>
    <lineage>
        <taxon>Bacteria</taxon>
        <taxon>Pseudomonadati</taxon>
        <taxon>Pseudomonadota</taxon>
        <taxon>Gammaproteobacteria</taxon>
        <taxon>sulfur-oxidizing symbionts</taxon>
    </lineage>
</organism>
<dbReference type="InterPro" id="IPR025526">
    <property type="entry name" value="DsrC-like_dom_sf"/>
</dbReference>
<evidence type="ECO:0000313" key="6">
    <source>
        <dbReference type="EMBL" id="RDH85051.1"/>
    </source>
</evidence>
<dbReference type="Gene3D" id="3.30.1420.10">
    <property type="match status" value="1"/>
</dbReference>
<gene>
    <name evidence="6" type="ORF">DIZ80_05865</name>
</gene>
<dbReference type="PIRSF" id="PIRSF006223">
    <property type="entry name" value="DsrC_TusE"/>
    <property type="match status" value="1"/>
</dbReference>
<dbReference type="PANTHER" id="PTHR37010">
    <property type="entry name" value="SULFURTRANSFERASE TUSE"/>
    <property type="match status" value="1"/>
</dbReference>
<keyword evidence="2" id="KW-0963">Cytoplasm</keyword>
<comment type="subcellular location">
    <subcellularLocation>
        <location evidence="1">Cytoplasm</location>
    </subcellularLocation>
</comment>
<proteinExistence type="inferred from homology"/>
<dbReference type="InterPro" id="IPR042072">
    <property type="entry name" value="DsrC-like_C"/>
</dbReference>
<dbReference type="NCBIfam" id="TIGR03342">
    <property type="entry name" value="dsrC_tusE_dsvC"/>
    <property type="match status" value="1"/>
</dbReference>
<feature type="region of interest" description="Disordered" evidence="5">
    <location>
        <begin position="94"/>
        <end position="116"/>
    </location>
</feature>
<dbReference type="InterPro" id="IPR043163">
    <property type="entry name" value="DsrC-like_N"/>
</dbReference>
<reference evidence="6 7" key="1">
    <citation type="journal article" date="2018" name="ISME J.">
        <title>Endosymbiont genomes yield clues of tubeworm success.</title>
        <authorList>
            <person name="Li Y."/>
            <person name="Liles M.R."/>
            <person name="Halanych K.M."/>
        </authorList>
    </citation>
    <scope>NUCLEOTIDE SEQUENCE [LARGE SCALE GENOMIC DNA]</scope>
    <source>
        <strain evidence="6">A1464</strain>
    </source>
</reference>
<dbReference type="InterPro" id="IPR007453">
    <property type="entry name" value="DsrC/TusE"/>
</dbReference>
<comment type="similarity">
    <text evidence="3">Belongs to the dsrC/tusE family.</text>
</comment>
<dbReference type="Gene3D" id="1.10.10.370">
    <property type="entry name" value="DsrC-like protein, C-terminal domain"/>
    <property type="match status" value="1"/>
</dbReference>
<feature type="active site" description="Cysteine persulfide intermediate" evidence="4">
    <location>
        <position position="113"/>
    </location>
</feature>
<protein>
    <recommendedName>
        <fullName evidence="3">Sulfurtransferase</fullName>
        <ecNumber evidence="3">2.8.1.-</ecNumber>
    </recommendedName>
</protein>
<evidence type="ECO:0000256" key="5">
    <source>
        <dbReference type="SAM" id="MobiDB-lite"/>
    </source>
</evidence>
<dbReference type="GO" id="GO:0097163">
    <property type="term" value="F:sulfur carrier activity"/>
    <property type="evidence" value="ECO:0007669"/>
    <property type="project" value="TreeGrafter"/>
</dbReference>
<dbReference type="Pfam" id="PF04358">
    <property type="entry name" value="DsrC"/>
    <property type="match status" value="1"/>
</dbReference>